<accession>A0ABP0QEF9</accession>
<sequence length="451" mass="51239">MDRLDTRLDIRLDTRRSLAAYMMHKSVPPERWCVTSFDLNLLRHEVLLAIQRGHIQPSCFDNFDSLDREYGPNIYTVNDQHIKLVTSNAGKMSWALMRHSEGLECDLFISHAWQEGVFEFLRKVQYSWPRGLKNAWCCVLANPQNLNISWFLKAPNSSPFAVALNASNVVLVVPNRHQSVYTRLWCAYEAYLAQEEGKIILIAHNSTLHYVGDLQYMALAAVMGTALGIFTTLHVSHALGFGVSVAGLLSLTIEHSTSRLVINFLCEMFCWLRVTNWDPFFPYADMWHFPWEVCPWHVRFFIHEFFFLTGAFFFLLMEVDRIHGKSSVLEAEQLRQHYKGSILYAECSQQEDAINIHSEIGDKIGSVDYAIHVLLTAGMSTPTLRDIARAGVDIEDAAYTELTGTAELPCGLSLLQLFFARGSKALAAFALYGRRHSHTNLESDSTDSETD</sequence>
<dbReference type="Proteomes" id="UP001642464">
    <property type="component" value="Unassembled WGS sequence"/>
</dbReference>
<protein>
    <submittedName>
        <fullName evidence="1">Uncharacterized protein</fullName>
    </submittedName>
</protein>
<name>A0ABP0QEF9_9DINO</name>
<dbReference type="EMBL" id="CAXAMM010039463">
    <property type="protein sequence ID" value="CAK9086627.1"/>
    <property type="molecule type" value="Genomic_DNA"/>
</dbReference>
<keyword evidence="2" id="KW-1185">Reference proteome</keyword>
<evidence type="ECO:0000313" key="2">
    <source>
        <dbReference type="Proteomes" id="UP001642464"/>
    </source>
</evidence>
<proteinExistence type="predicted"/>
<organism evidence="1 2">
    <name type="scientific">Durusdinium trenchii</name>
    <dbReference type="NCBI Taxonomy" id="1381693"/>
    <lineage>
        <taxon>Eukaryota</taxon>
        <taxon>Sar</taxon>
        <taxon>Alveolata</taxon>
        <taxon>Dinophyceae</taxon>
        <taxon>Suessiales</taxon>
        <taxon>Symbiodiniaceae</taxon>
        <taxon>Durusdinium</taxon>
    </lineage>
</organism>
<gene>
    <name evidence="1" type="ORF">SCF082_LOCUS40974</name>
</gene>
<reference evidence="1 2" key="1">
    <citation type="submission" date="2024-02" db="EMBL/GenBank/DDBJ databases">
        <authorList>
            <person name="Chen Y."/>
            <person name="Shah S."/>
            <person name="Dougan E. K."/>
            <person name="Thang M."/>
            <person name="Chan C."/>
        </authorList>
    </citation>
    <scope>NUCLEOTIDE SEQUENCE [LARGE SCALE GENOMIC DNA]</scope>
</reference>
<comment type="caution">
    <text evidence="1">The sequence shown here is derived from an EMBL/GenBank/DDBJ whole genome shotgun (WGS) entry which is preliminary data.</text>
</comment>
<evidence type="ECO:0000313" key="1">
    <source>
        <dbReference type="EMBL" id="CAK9086627.1"/>
    </source>
</evidence>